<evidence type="ECO:0000256" key="7">
    <source>
        <dbReference type="SAM" id="MobiDB-lite"/>
    </source>
</evidence>
<feature type="region of interest" description="Disordered" evidence="7">
    <location>
        <begin position="21"/>
        <end position="54"/>
    </location>
</feature>
<gene>
    <name evidence="8" type="ORF">THAR02_10282</name>
</gene>
<evidence type="ECO:0000313" key="8">
    <source>
        <dbReference type="EMBL" id="KKO97614.1"/>
    </source>
</evidence>
<evidence type="ECO:0000313" key="9">
    <source>
        <dbReference type="Proteomes" id="UP000034112"/>
    </source>
</evidence>
<dbReference type="EMBL" id="JOKZ01000532">
    <property type="protein sequence ID" value="KKO97614.1"/>
    <property type="molecule type" value="Genomic_DNA"/>
</dbReference>
<sequence length="267" mass="29882">MASTPFRSILRCQLQLAYRPRPQFRAQSSTPNSSQTQMQGKMSPETASSSLPTVSPSAQNVVAPLPLWQRLGPVTRVAQAYARSQKKRPYVTQTISTIFIFFSADIVAQSMNDDEYDPVRTVRNVFIGAGTAIPAYKWFQFLAKNFNYSSRAASLGVKIVMNQLLFATYMNVYFFSMQALLTGEGINGAVQRVRDTLLTSWINSCKVWPFVMAFNLSYVPLEYRALFAGMVNLGWQAYLSLLNRWAELRQAEAAQMAIQPATIAQAA</sequence>
<dbReference type="GO" id="GO:0016020">
    <property type="term" value="C:membrane"/>
    <property type="evidence" value="ECO:0007669"/>
    <property type="project" value="UniProtKB-SubCell"/>
</dbReference>
<dbReference type="AlphaFoldDB" id="A0A0F9WYX3"/>
<evidence type="ECO:0000256" key="6">
    <source>
        <dbReference type="RuleBase" id="RU363053"/>
    </source>
</evidence>
<keyword evidence="4" id="KW-1133">Transmembrane helix</keyword>
<comment type="caution">
    <text evidence="8">The sequence shown here is derived from an EMBL/GenBank/DDBJ whole genome shotgun (WGS) entry which is preliminary data.</text>
</comment>
<comment type="similarity">
    <text evidence="2 6">Belongs to the peroxisomal membrane protein PXMP2/4 family.</text>
</comment>
<dbReference type="Proteomes" id="UP000034112">
    <property type="component" value="Unassembled WGS sequence"/>
</dbReference>
<dbReference type="PANTHER" id="PTHR11266">
    <property type="entry name" value="PEROXISOMAL MEMBRANE PROTEIN 2, PXMP2 MPV17"/>
    <property type="match status" value="1"/>
</dbReference>
<accession>A0A0F9WYX3</accession>
<dbReference type="InterPro" id="IPR007248">
    <property type="entry name" value="Mpv17_PMP22"/>
</dbReference>
<evidence type="ECO:0000256" key="5">
    <source>
        <dbReference type="ARBA" id="ARBA00023136"/>
    </source>
</evidence>
<dbReference type="PANTHER" id="PTHR11266:SF113">
    <property type="entry name" value="MEMBRANE PROTEIN, MPV17_PMP22 FAMILY, PUTATIVE (AFU_ORTHOLOGUE AFUA_1G13840)-RELATED"/>
    <property type="match status" value="1"/>
</dbReference>
<dbReference type="GO" id="GO:0005739">
    <property type="term" value="C:mitochondrion"/>
    <property type="evidence" value="ECO:0007669"/>
    <property type="project" value="TreeGrafter"/>
</dbReference>
<organism evidence="8 9">
    <name type="scientific">Trichoderma harzianum</name>
    <name type="common">Hypocrea lixii</name>
    <dbReference type="NCBI Taxonomy" id="5544"/>
    <lineage>
        <taxon>Eukaryota</taxon>
        <taxon>Fungi</taxon>
        <taxon>Dikarya</taxon>
        <taxon>Ascomycota</taxon>
        <taxon>Pezizomycotina</taxon>
        <taxon>Sordariomycetes</taxon>
        <taxon>Hypocreomycetidae</taxon>
        <taxon>Hypocreales</taxon>
        <taxon>Hypocreaceae</taxon>
        <taxon>Trichoderma</taxon>
    </lineage>
</organism>
<feature type="compositionally biased region" description="Polar residues" evidence="7">
    <location>
        <begin position="25"/>
        <end position="54"/>
    </location>
</feature>
<name>A0A0F9WYX3_TRIHA</name>
<evidence type="ECO:0000256" key="3">
    <source>
        <dbReference type="ARBA" id="ARBA00022692"/>
    </source>
</evidence>
<protein>
    <submittedName>
        <fullName evidence="8">Mpv17/PMP22 family protein</fullName>
    </submittedName>
</protein>
<dbReference type="OMA" id="FFSMQAL"/>
<evidence type="ECO:0000256" key="2">
    <source>
        <dbReference type="ARBA" id="ARBA00006824"/>
    </source>
</evidence>
<evidence type="ECO:0000256" key="1">
    <source>
        <dbReference type="ARBA" id="ARBA00004141"/>
    </source>
</evidence>
<keyword evidence="5" id="KW-0472">Membrane</keyword>
<proteinExistence type="inferred from homology"/>
<comment type="subcellular location">
    <subcellularLocation>
        <location evidence="1">Membrane</location>
        <topology evidence="1">Multi-pass membrane protein</topology>
    </subcellularLocation>
</comment>
<dbReference type="OrthoDB" id="430207at2759"/>
<reference evidence="9" key="1">
    <citation type="journal article" date="2015" name="Genome Announc.">
        <title>Draft whole-genome sequence of the biocontrol agent Trichoderma harzianum T6776.</title>
        <authorList>
            <person name="Baroncelli R."/>
            <person name="Piaggeschi G."/>
            <person name="Fiorini L."/>
            <person name="Bertolini E."/>
            <person name="Zapparata A."/>
            <person name="Pe M.E."/>
            <person name="Sarrocco S."/>
            <person name="Vannacci G."/>
        </authorList>
    </citation>
    <scope>NUCLEOTIDE SEQUENCE [LARGE SCALE GENOMIC DNA]</scope>
    <source>
        <strain evidence="9">T6776</strain>
    </source>
</reference>
<dbReference type="Pfam" id="PF04117">
    <property type="entry name" value="Mpv17_PMP22"/>
    <property type="match status" value="1"/>
</dbReference>
<keyword evidence="3" id="KW-0812">Transmembrane</keyword>
<evidence type="ECO:0000256" key="4">
    <source>
        <dbReference type="ARBA" id="ARBA00022989"/>
    </source>
</evidence>